<feature type="region of interest" description="Disordered" evidence="1">
    <location>
        <begin position="20"/>
        <end position="107"/>
    </location>
</feature>
<name>A0A176VJ54_MARPO</name>
<dbReference type="SUPFAM" id="SSF53098">
    <property type="entry name" value="Ribonuclease H-like"/>
    <property type="match status" value="1"/>
</dbReference>
<dbReference type="InterPro" id="IPR001584">
    <property type="entry name" value="Integrase_cat-core"/>
</dbReference>
<feature type="compositionally biased region" description="Polar residues" evidence="1">
    <location>
        <begin position="51"/>
        <end position="67"/>
    </location>
</feature>
<feature type="domain" description="Integrase catalytic" evidence="2">
    <location>
        <begin position="165"/>
        <end position="223"/>
    </location>
</feature>
<reference evidence="3" key="1">
    <citation type="submission" date="2016-03" db="EMBL/GenBank/DDBJ databases">
        <title>Mechanisms controlling the formation of the plant cell surface in tip-growing cells are functionally conserved among land plants.</title>
        <authorList>
            <person name="Honkanen S."/>
            <person name="Jones V.A."/>
            <person name="Morieri G."/>
            <person name="Champion C."/>
            <person name="Hetherington A.J."/>
            <person name="Kelly S."/>
            <person name="Saint-Marcoux D."/>
            <person name="Proust H."/>
            <person name="Prescott H."/>
            <person name="Dolan L."/>
        </authorList>
    </citation>
    <scope>NUCLEOTIDE SEQUENCE [LARGE SCALE GENOMIC DNA]</scope>
    <source>
        <tissue evidence="3">Whole gametophyte</tissue>
    </source>
</reference>
<dbReference type="InterPro" id="IPR012337">
    <property type="entry name" value="RNaseH-like_sf"/>
</dbReference>
<dbReference type="GO" id="GO:0003676">
    <property type="term" value="F:nucleic acid binding"/>
    <property type="evidence" value="ECO:0007669"/>
    <property type="project" value="InterPro"/>
</dbReference>
<gene>
    <name evidence="3" type="ORF">AXG93_4639s1000</name>
</gene>
<dbReference type="AlphaFoldDB" id="A0A176VJ54"/>
<dbReference type="EMBL" id="LVLJ01003752">
    <property type="protein sequence ID" value="OAE19816.1"/>
    <property type="molecule type" value="Genomic_DNA"/>
</dbReference>
<accession>A0A176VJ54</accession>
<feature type="compositionally biased region" description="Basic and acidic residues" evidence="1">
    <location>
        <begin position="34"/>
        <end position="47"/>
    </location>
</feature>
<comment type="caution">
    <text evidence="3">The sequence shown here is derived from an EMBL/GenBank/DDBJ whole genome shotgun (WGS) entry which is preliminary data.</text>
</comment>
<feature type="compositionally biased region" description="Basic residues" evidence="1">
    <location>
        <begin position="81"/>
        <end position="95"/>
    </location>
</feature>
<dbReference type="GO" id="GO:0015074">
    <property type="term" value="P:DNA integration"/>
    <property type="evidence" value="ECO:0007669"/>
    <property type="project" value="InterPro"/>
</dbReference>
<organism evidence="3 4">
    <name type="scientific">Marchantia polymorpha subsp. ruderalis</name>
    <dbReference type="NCBI Taxonomy" id="1480154"/>
    <lineage>
        <taxon>Eukaryota</taxon>
        <taxon>Viridiplantae</taxon>
        <taxon>Streptophyta</taxon>
        <taxon>Embryophyta</taxon>
        <taxon>Marchantiophyta</taxon>
        <taxon>Marchantiopsida</taxon>
        <taxon>Marchantiidae</taxon>
        <taxon>Marchantiales</taxon>
        <taxon>Marchantiaceae</taxon>
        <taxon>Marchantia</taxon>
    </lineage>
</organism>
<evidence type="ECO:0000259" key="2">
    <source>
        <dbReference type="PROSITE" id="PS50994"/>
    </source>
</evidence>
<dbReference type="Gene3D" id="3.30.420.10">
    <property type="entry name" value="Ribonuclease H-like superfamily/Ribonuclease H"/>
    <property type="match status" value="1"/>
</dbReference>
<evidence type="ECO:0000313" key="3">
    <source>
        <dbReference type="EMBL" id="OAE19816.1"/>
    </source>
</evidence>
<dbReference type="PROSITE" id="PS50994">
    <property type="entry name" value="INTEGRASE"/>
    <property type="match status" value="1"/>
</dbReference>
<proteinExistence type="predicted"/>
<sequence length="223" mass="25056">METFCRRGKCDTIEDVIASTEAFETSTLNRRGRDRGSVGRKSKEGQRKQRGSTPSSEEPSSAKGSTSLEEEEESFSSKEERKKKKRAAGKKKSQRRAAPEKGSGDIASKVETLMKDFADLKVHVVGGQDHRKSPTRLRANLWCNMCGKRTGRPTPTTRWPLTPIMPLAPFEKWRIDFVGPIQPVTKYTCRRYILVATYYATKMVEAEATRKDDAATVAKSYSN</sequence>
<protein>
    <recommendedName>
        <fullName evidence="2">Integrase catalytic domain-containing protein</fullName>
    </recommendedName>
</protein>
<dbReference type="InterPro" id="IPR036397">
    <property type="entry name" value="RNaseH_sf"/>
</dbReference>
<evidence type="ECO:0000256" key="1">
    <source>
        <dbReference type="SAM" id="MobiDB-lite"/>
    </source>
</evidence>
<dbReference type="Proteomes" id="UP000077202">
    <property type="component" value="Unassembled WGS sequence"/>
</dbReference>
<keyword evidence="4" id="KW-1185">Reference proteome</keyword>
<evidence type="ECO:0000313" key="4">
    <source>
        <dbReference type="Proteomes" id="UP000077202"/>
    </source>
</evidence>